<dbReference type="AlphaFoldDB" id="A0A2B7WEP9"/>
<proteinExistence type="predicted"/>
<name>A0A2B7WEP9_9EURO</name>
<evidence type="ECO:0000313" key="1">
    <source>
        <dbReference type="EMBL" id="PGG95027.1"/>
    </source>
</evidence>
<protein>
    <submittedName>
        <fullName evidence="1">Uncharacterized protein</fullName>
    </submittedName>
</protein>
<accession>A0A2B7WEP9</accession>
<reference evidence="1 2" key="1">
    <citation type="submission" date="2017-10" db="EMBL/GenBank/DDBJ databases">
        <title>Comparative genomics in systemic dimorphic fungi from Ajellomycetaceae.</title>
        <authorList>
            <person name="Munoz J.F."/>
            <person name="Mcewen J.G."/>
            <person name="Clay O.K."/>
            <person name="Cuomo C.A."/>
        </authorList>
    </citation>
    <scope>NUCLEOTIDE SEQUENCE [LARGE SCALE GENOMIC DNA]</scope>
    <source>
        <strain evidence="1 2">UAMH5409</strain>
    </source>
</reference>
<dbReference type="EMBL" id="PDNB01000442">
    <property type="protein sequence ID" value="PGG95027.1"/>
    <property type="molecule type" value="Genomic_DNA"/>
</dbReference>
<sequence>MDELRKVYIQGQVIEDAAGYLQPYFDPSDELYTETSDEILEALESIFHDLNKREKAMNDFQQLFFHKGDDFHPFLMKFNCMA</sequence>
<gene>
    <name evidence="1" type="ORF">AJ79_10311</name>
</gene>
<evidence type="ECO:0000313" key="2">
    <source>
        <dbReference type="Proteomes" id="UP000223968"/>
    </source>
</evidence>
<dbReference type="Proteomes" id="UP000223968">
    <property type="component" value="Unassembled WGS sequence"/>
</dbReference>
<comment type="caution">
    <text evidence="1">The sequence shown here is derived from an EMBL/GenBank/DDBJ whole genome shotgun (WGS) entry which is preliminary data.</text>
</comment>
<organism evidence="1 2">
    <name type="scientific">Helicocarpus griseus UAMH5409</name>
    <dbReference type="NCBI Taxonomy" id="1447875"/>
    <lineage>
        <taxon>Eukaryota</taxon>
        <taxon>Fungi</taxon>
        <taxon>Dikarya</taxon>
        <taxon>Ascomycota</taxon>
        <taxon>Pezizomycotina</taxon>
        <taxon>Eurotiomycetes</taxon>
        <taxon>Eurotiomycetidae</taxon>
        <taxon>Onygenales</taxon>
        <taxon>Ajellomycetaceae</taxon>
        <taxon>Helicocarpus</taxon>
    </lineage>
</organism>
<keyword evidence="2" id="KW-1185">Reference proteome</keyword>